<dbReference type="InterPro" id="IPR018511">
    <property type="entry name" value="Hemolysin-typ_Ca-bd_CS"/>
</dbReference>
<dbReference type="GO" id="GO:0005576">
    <property type="term" value="C:extracellular region"/>
    <property type="evidence" value="ECO:0007669"/>
    <property type="project" value="UniProtKB-SubCell"/>
</dbReference>
<dbReference type="RefSeq" id="WP_044431107.1">
    <property type="nucleotide sequence ID" value="NZ_BJYZ01000015.1"/>
</dbReference>
<dbReference type="Proteomes" id="UP000321523">
    <property type="component" value="Unassembled WGS sequence"/>
</dbReference>
<reference evidence="3 4" key="1">
    <citation type="submission" date="2019-07" db="EMBL/GenBank/DDBJ databases">
        <title>Whole genome shotgun sequence of Skermanella aerolata NBRC 106429.</title>
        <authorList>
            <person name="Hosoyama A."/>
            <person name="Uohara A."/>
            <person name="Ohji S."/>
            <person name="Ichikawa N."/>
        </authorList>
    </citation>
    <scope>NUCLEOTIDE SEQUENCE [LARGE SCALE GENOMIC DNA]</scope>
    <source>
        <strain evidence="3 4">NBRC 106429</strain>
    </source>
</reference>
<dbReference type="GO" id="GO:0005509">
    <property type="term" value="F:calcium ion binding"/>
    <property type="evidence" value="ECO:0007669"/>
    <property type="project" value="InterPro"/>
</dbReference>
<sequence>MATLRGGSVADRLYGTKGNDVLYGNGGDDHLVGGAGYDQLHGGAGNDRLSGGEGTNDLYGDSGNDTLVMEEYGLVSESASLFSGGTGTDTLHIMAGKTEVRTDPFSDSLDTAPARIAIDLDDYGPGGFLYFQDNNRAPTVFEGAGSFTGIEAFTVSSSTRLDFYGGKDNATVTGGNYADLFQGGSGSETFKGGGGADVFYMPWNDPATKLGNDKIVGFNAAEGDRIMKAYFTGAHGIDLKTTAVEKNGHTIFTSRTADGTVIHTLDVDAVGLPPGTFADHVWA</sequence>
<dbReference type="Gene3D" id="2.150.10.10">
    <property type="entry name" value="Serralysin-like metalloprotease, C-terminal"/>
    <property type="match status" value="3"/>
</dbReference>
<dbReference type="InterPro" id="IPR001343">
    <property type="entry name" value="Hemolysn_Ca-bd"/>
</dbReference>
<dbReference type="AlphaFoldDB" id="A0A512DS25"/>
<dbReference type="PANTHER" id="PTHR38340">
    <property type="entry name" value="S-LAYER PROTEIN"/>
    <property type="match status" value="1"/>
</dbReference>
<accession>A0A512DS25</accession>
<evidence type="ECO:0008006" key="5">
    <source>
        <dbReference type="Google" id="ProtNLM"/>
    </source>
</evidence>
<name>A0A512DS25_9PROT</name>
<dbReference type="OrthoDB" id="7298860at2"/>
<dbReference type="InterPro" id="IPR011049">
    <property type="entry name" value="Serralysin-like_metalloprot_C"/>
</dbReference>
<organism evidence="3 4">
    <name type="scientific">Skermanella aerolata</name>
    <dbReference type="NCBI Taxonomy" id="393310"/>
    <lineage>
        <taxon>Bacteria</taxon>
        <taxon>Pseudomonadati</taxon>
        <taxon>Pseudomonadota</taxon>
        <taxon>Alphaproteobacteria</taxon>
        <taxon>Rhodospirillales</taxon>
        <taxon>Azospirillaceae</taxon>
        <taxon>Skermanella</taxon>
    </lineage>
</organism>
<dbReference type="SUPFAM" id="SSF51120">
    <property type="entry name" value="beta-Roll"/>
    <property type="match status" value="2"/>
</dbReference>
<dbReference type="PANTHER" id="PTHR38340:SF1">
    <property type="entry name" value="S-LAYER PROTEIN"/>
    <property type="match status" value="1"/>
</dbReference>
<comment type="caution">
    <text evidence="3">The sequence shown here is derived from an EMBL/GenBank/DDBJ whole genome shotgun (WGS) entry which is preliminary data.</text>
</comment>
<evidence type="ECO:0000256" key="2">
    <source>
        <dbReference type="ARBA" id="ARBA00022525"/>
    </source>
</evidence>
<evidence type="ECO:0000313" key="3">
    <source>
        <dbReference type="EMBL" id="GEO39279.1"/>
    </source>
</evidence>
<keyword evidence="4" id="KW-1185">Reference proteome</keyword>
<dbReference type="EMBL" id="BJYZ01000015">
    <property type="protein sequence ID" value="GEO39279.1"/>
    <property type="molecule type" value="Genomic_DNA"/>
</dbReference>
<dbReference type="PRINTS" id="PR00313">
    <property type="entry name" value="CABNDNGRPT"/>
</dbReference>
<comment type="subcellular location">
    <subcellularLocation>
        <location evidence="1">Secreted</location>
    </subcellularLocation>
</comment>
<dbReference type="InterPro" id="IPR050557">
    <property type="entry name" value="RTX_toxin/Mannuronan_C5-epim"/>
</dbReference>
<dbReference type="Pfam" id="PF00353">
    <property type="entry name" value="HemolysinCabind"/>
    <property type="match status" value="2"/>
</dbReference>
<protein>
    <recommendedName>
        <fullName evidence="5">Calcium-binding protein</fullName>
    </recommendedName>
</protein>
<evidence type="ECO:0000256" key="1">
    <source>
        <dbReference type="ARBA" id="ARBA00004613"/>
    </source>
</evidence>
<proteinExistence type="predicted"/>
<dbReference type="PROSITE" id="PS00330">
    <property type="entry name" value="HEMOLYSIN_CALCIUM"/>
    <property type="match status" value="2"/>
</dbReference>
<gene>
    <name evidence="3" type="ORF">SAE02_34270</name>
</gene>
<keyword evidence="2" id="KW-0964">Secreted</keyword>
<evidence type="ECO:0000313" key="4">
    <source>
        <dbReference type="Proteomes" id="UP000321523"/>
    </source>
</evidence>